<gene>
    <name evidence="3" type="ORF">A8950_2292</name>
</gene>
<dbReference type="Proteomes" id="UP000295783">
    <property type="component" value="Unassembled WGS sequence"/>
</dbReference>
<keyword evidence="1" id="KW-0813">Transport</keyword>
<feature type="transmembrane region" description="Helical" evidence="2">
    <location>
        <begin position="44"/>
        <end position="62"/>
    </location>
</feature>
<dbReference type="AlphaFoldDB" id="A0A4R6WN54"/>
<reference evidence="3 4" key="1">
    <citation type="submission" date="2019-03" db="EMBL/GenBank/DDBJ databases">
        <title>Genomic Encyclopedia of Type Strains, Phase III (KMG-III): the genomes of soil and plant-associated and newly described type strains.</title>
        <authorList>
            <person name="Whitman W."/>
        </authorList>
    </citation>
    <scope>NUCLEOTIDE SEQUENCE [LARGE SCALE GENOMIC DNA]</scope>
    <source>
        <strain evidence="3 4">CGMCC 1.7660</strain>
    </source>
</reference>
<evidence type="ECO:0000313" key="4">
    <source>
        <dbReference type="Proteomes" id="UP000295783"/>
    </source>
</evidence>
<accession>A0A4R6WN54</accession>
<keyword evidence="2" id="KW-1133">Transmembrane helix</keyword>
<dbReference type="InterPro" id="IPR016989">
    <property type="entry name" value="Atp1_alphaprobac"/>
</dbReference>
<dbReference type="GO" id="GO:0045259">
    <property type="term" value="C:proton-transporting ATP synthase complex"/>
    <property type="evidence" value="ECO:0007669"/>
    <property type="project" value="UniProtKB-UniRule"/>
</dbReference>
<dbReference type="GO" id="GO:1902600">
    <property type="term" value="P:proton transmembrane transport"/>
    <property type="evidence" value="ECO:0007669"/>
    <property type="project" value="UniProtKB-KW"/>
</dbReference>
<evidence type="ECO:0000313" key="3">
    <source>
        <dbReference type="EMBL" id="TDQ82469.1"/>
    </source>
</evidence>
<keyword evidence="4" id="KW-1185">Reference proteome</keyword>
<keyword evidence="1" id="KW-0375">Hydrogen ion transport</keyword>
<comment type="similarity">
    <text evidence="1">Belongs to the bacterial AtpI family.</text>
</comment>
<comment type="caution">
    <text evidence="3">The sequence shown here is derived from an EMBL/GenBank/DDBJ whole genome shotgun (WGS) entry which is preliminary data.</text>
</comment>
<dbReference type="EMBL" id="SNYW01000008">
    <property type="protein sequence ID" value="TDQ82469.1"/>
    <property type="molecule type" value="Genomic_DNA"/>
</dbReference>
<dbReference type="InterPro" id="IPR032820">
    <property type="entry name" value="ATPase_put"/>
</dbReference>
<dbReference type="RefSeq" id="WP_133613743.1">
    <property type="nucleotide sequence ID" value="NZ_SNYW01000008.1"/>
</dbReference>
<keyword evidence="1 2" id="KW-0472">Membrane</keyword>
<evidence type="ECO:0000256" key="1">
    <source>
        <dbReference type="PIRNR" id="PIRNR032126"/>
    </source>
</evidence>
<name>A0A4R6WN54_9PROT</name>
<dbReference type="OrthoDB" id="15401at2"/>
<dbReference type="Pfam" id="PF09527">
    <property type="entry name" value="ATPase_gene1"/>
    <property type="match status" value="1"/>
</dbReference>
<protein>
    <recommendedName>
        <fullName evidence="1">ATP synthase protein I</fullName>
    </recommendedName>
</protein>
<keyword evidence="2" id="KW-0812">Transmembrane</keyword>
<proteinExistence type="inferred from homology"/>
<sequence>MTERQPEELDAFGAKLKAARERIEGTGAQELASEGTSLGYGFRLSVELLAGLLAGLGFGYLIDGWLDTRPWFMLVLMVLGLGGGILNVMRVTRTMERQAAEKDEKR</sequence>
<evidence type="ECO:0000256" key="2">
    <source>
        <dbReference type="SAM" id="Phobius"/>
    </source>
</evidence>
<dbReference type="PIRSF" id="PIRSF032126">
    <property type="entry name" value="F0F1_ATP_synthase_subunit_I"/>
    <property type="match status" value="1"/>
</dbReference>
<feature type="transmembrane region" description="Helical" evidence="2">
    <location>
        <begin position="68"/>
        <end position="88"/>
    </location>
</feature>
<keyword evidence="1" id="KW-0406">Ion transport</keyword>
<organism evidence="3 4">
    <name type="scientific">Dongia mobilis</name>
    <dbReference type="NCBI Taxonomy" id="578943"/>
    <lineage>
        <taxon>Bacteria</taxon>
        <taxon>Pseudomonadati</taxon>
        <taxon>Pseudomonadota</taxon>
        <taxon>Alphaproteobacteria</taxon>
        <taxon>Rhodospirillales</taxon>
        <taxon>Dongiaceae</taxon>
        <taxon>Dongia</taxon>
    </lineage>
</organism>
<comment type="function">
    <text evidence="1">A possible function for this protein is to guide the assembly of the membrane sector of the ATPase enzyme complex.</text>
</comment>